<evidence type="ECO:0000313" key="2">
    <source>
        <dbReference type="EMBL" id="KAB1224267.1"/>
    </source>
</evidence>
<evidence type="ECO:0000256" key="1">
    <source>
        <dbReference type="SAM" id="MobiDB-lite"/>
    </source>
</evidence>
<dbReference type="EMBL" id="RXIC02000020">
    <property type="protein sequence ID" value="KAB1224267.1"/>
    <property type="molecule type" value="Genomic_DNA"/>
</dbReference>
<dbReference type="Gene3D" id="3.40.1090.10">
    <property type="entry name" value="Cytosolic phospholipase A2 catalytic domain"/>
    <property type="match status" value="1"/>
</dbReference>
<gene>
    <name evidence="2" type="ORF">CJ030_MR2G019268</name>
</gene>
<dbReference type="SUPFAM" id="SSF52151">
    <property type="entry name" value="FabD/lysophospholipase-like"/>
    <property type="match status" value="1"/>
</dbReference>
<organism evidence="2 3">
    <name type="scientific">Morella rubra</name>
    <name type="common">Chinese bayberry</name>
    <dbReference type="NCBI Taxonomy" id="262757"/>
    <lineage>
        <taxon>Eukaryota</taxon>
        <taxon>Viridiplantae</taxon>
        <taxon>Streptophyta</taxon>
        <taxon>Embryophyta</taxon>
        <taxon>Tracheophyta</taxon>
        <taxon>Spermatophyta</taxon>
        <taxon>Magnoliopsida</taxon>
        <taxon>eudicotyledons</taxon>
        <taxon>Gunneridae</taxon>
        <taxon>Pentapetalae</taxon>
        <taxon>rosids</taxon>
        <taxon>fabids</taxon>
        <taxon>Fagales</taxon>
        <taxon>Myricaceae</taxon>
        <taxon>Morella</taxon>
    </lineage>
</organism>
<dbReference type="OrthoDB" id="1658288at2759"/>
<reference evidence="2 3" key="1">
    <citation type="journal article" date="2019" name="Plant Biotechnol. J.">
        <title>The red bayberry genome and genetic basis of sex determination.</title>
        <authorList>
            <person name="Jia H.M."/>
            <person name="Jia H.J."/>
            <person name="Cai Q.L."/>
            <person name="Wang Y."/>
            <person name="Zhao H.B."/>
            <person name="Yang W.F."/>
            <person name="Wang G.Y."/>
            <person name="Li Y.H."/>
            <person name="Zhan D.L."/>
            <person name="Shen Y.T."/>
            <person name="Niu Q.F."/>
            <person name="Chang L."/>
            <person name="Qiu J."/>
            <person name="Zhao L."/>
            <person name="Xie H.B."/>
            <person name="Fu W.Y."/>
            <person name="Jin J."/>
            <person name="Li X.W."/>
            <person name="Jiao Y."/>
            <person name="Zhou C.C."/>
            <person name="Tu T."/>
            <person name="Chai C.Y."/>
            <person name="Gao J.L."/>
            <person name="Fan L.J."/>
            <person name="van de Weg E."/>
            <person name="Wang J.Y."/>
            <person name="Gao Z.S."/>
        </authorList>
    </citation>
    <scope>NUCLEOTIDE SEQUENCE [LARGE SCALE GENOMIC DNA]</scope>
    <source>
        <tissue evidence="2">Leaves</tissue>
    </source>
</reference>
<dbReference type="InterPro" id="IPR016035">
    <property type="entry name" value="Acyl_Trfase/lysoPLipase"/>
</dbReference>
<name>A0A6A1WK87_9ROSI</name>
<dbReference type="AlphaFoldDB" id="A0A6A1WK87"/>
<sequence>MGKQGPVPRDPGKRTVSVTSEKAPQARYLPFYSPARLNERIQHIGAEDLTVRFKRNRTPISHPSQLAAYLPTKKLDGEDARIADYFEVISGTSMGGLVTATLARLPAQMKRTDPCLPPRISRTST</sequence>
<accession>A0A6A1WK87</accession>
<evidence type="ECO:0000313" key="3">
    <source>
        <dbReference type="Proteomes" id="UP000516437"/>
    </source>
</evidence>
<dbReference type="Proteomes" id="UP000516437">
    <property type="component" value="Chromosome 2"/>
</dbReference>
<proteinExistence type="predicted"/>
<comment type="caution">
    <text evidence="2">The sequence shown here is derived from an EMBL/GenBank/DDBJ whole genome shotgun (WGS) entry which is preliminary data.</text>
</comment>
<protein>
    <submittedName>
        <fullName evidence="2">Patatin-like protein 2</fullName>
    </submittedName>
</protein>
<feature type="region of interest" description="Disordered" evidence="1">
    <location>
        <begin position="1"/>
        <end position="21"/>
    </location>
</feature>
<keyword evidence="3" id="KW-1185">Reference proteome</keyword>